<evidence type="ECO:0000256" key="1">
    <source>
        <dbReference type="ARBA" id="ARBA00022669"/>
    </source>
</evidence>
<dbReference type="InterPro" id="IPR036861">
    <property type="entry name" value="Endochitinase-like_sf"/>
</dbReference>
<gene>
    <name evidence="4" type="ORF">BCR32DRAFT_288426</name>
</gene>
<dbReference type="PROSITE" id="PS50941">
    <property type="entry name" value="CHIT_BIND_I_2"/>
    <property type="match status" value="1"/>
</dbReference>
<dbReference type="Proteomes" id="UP000193944">
    <property type="component" value="Unassembled WGS sequence"/>
</dbReference>
<keyword evidence="2" id="KW-1015">Disulfide bond</keyword>
<evidence type="ECO:0000256" key="2">
    <source>
        <dbReference type="PROSITE-ProRule" id="PRU00261"/>
    </source>
</evidence>
<dbReference type="CDD" id="cd11618">
    <property type="entry name" value="ChtBD1_1"/>
    <property type="match status" value="1"/>
</dbReference>
<protein>
    <recommendedName>
        <fullName evidence="3">Chitin-binding type-1 domain-containing protein</fullName>
    </recommendedName>
</protein>
<feature type="domain" description="Chitin-binding type-1" evidence="3">
    <location>
        <begin position="99"/>
        <end position="150"/>
    </location>
</feature>
<dbReference type="GO" id="GO:0008061">
    <property type="term" value="F:chitin binding"/>
    <property type="evidence" value="ECO:0007669"/>
    <property type="project" value="UniProtKB-UniRule"/>
</dbReference>
<dbReference type="EMBL" id="MCFG01000834">
    <property type="protein sequence ID" value="ORX42015.1"/>
    <property type="molecule type" value="Genomic_DNA"/>
</dbReference>
<keyword evidence="5" id="KW-1185">Reference proteome</keyword>
<dbReference type="OrthoDB" id="1193027at2759"/>
<dbReference type="InterPro" id="IPR001002">
    <property type="entry name" value="Chitin-bd_1"/>
</dbReference>
<evidence type="ECO:0000313" key="4">
    <source>
        <dbReference type="EMBL" id="ORX42015.1"/>
    </source>
</evidence>
<comment type="caution">
    <text evidence="4">The sequence shown here is derived from an EMBL/GenBank/DDBJ whole genome shotgun (WGS) entry which is preliminary data.</text>
</comment>
<sequence length="451" mass="52225">PENAISWADRSRRHYDTYFLTFINNNFANFGLKQWIKLRSEQCQIYLSNVANDKINKTKTTITITRTITTTKKTTNNTKTDTKKISTTSRKIIPTSTVSSRCGPEYGACAKSGYCCNKLGYCGKTDKHCGTGCQPAYELNIPSLSDKCALAQVRYFNMWKNTSTALSQSYNFENSRNYLKLNLEFLKYSKDFRWILRARFIKELTIGLLIVSYLKKFRINHFSDLDKNFFYFLDNLFNCLYVTSDNSSVDNRINNIVKGYKSSFNNGNNSIRKCLYKCQTESVGQSSRENADPITDPRWSFIHRIPEGNKHCKFGCYDITILICSISCELWFTLFFLKFDLTIEDKSLEIYMDLDEDYEDNIYYMMLNAFLDGCYAFEKLKIDVEWRQWHELIKSSSESPVSAIVGLSYLLLLPIYNNNKNTPGGFKGIDAKKIRHGIYSETDSNDTSFVE</sequence>
<name>A0A1Y1UWY1_9FUNG</name>
<evidence type="ECO:0000313" key="5">
    <source>
        <dbReference type="Proteomes" id="UP000193944"/>
    </source>
</evidence>
<reference evidence="4 5" key="1">
    <citation type="submission" date="2016-08" db="EMBL/GenBank/DDBJ databases">
        <title>A Parts List for Fungal Cellulosomes Revealed by Comparative Genomics.</title>
        <authorList>
            <consortium name="DOE Joint Genome Institute"/>
            <person name="Haitjema C.H."/>
            <person name="Gilmore S.P."/>
            <person name="Henske J.K."/>
            <person name="Solomon K.V."/>
            <person name="De Groot R."/>
            <person name="Kuo A."/>
            <person name="Mondo S.J."/>
            <person name="Salamov A.A."/>
            <person name="Labutti K."/>
            <person name="Zhao Z."/>
            <person name="Chiniquy J."/>
            <person name="Barry K."/>
            <person name="Brewer H.M."/>
            <person name="Purvine S.O."/>
            <person name="Wright A.T."/>
            <person name="Boxma B."/>
            <person name="Van Alen T."/>
            <person name="Hackstein J.H."/>
            <person name="Baker S.E."/>
            <person name="Grigoriev I.V."/>
            <person name="O'Malley M.A."/>
        </authorList>
    </citation>
    <scope>NUCLEOTIDE SEQUENCE [LARGE SCALE GENOMIC DNA]</scope>
    <source>
        <strain evidence="4 5">S4</strain>
    </source>
</reference>
<feature type="non-terminal residue" evidence="4">
    <location>
        <position position="1"/>
    </location>
</feature>
<reference evidence="4 5" key="2">
    <citation type="submission" date="2016-08" db="EMBL/GenBank/DDBJ databases">
        <title>Pervasive Adenine N6-methylation of Active Genes in Fungi.</title>
        <authorList>
            <consortium name="DOE Joint Genome Institute"/>
            <person name="Mondo S.J."/>
            <person name="Dannebaum R.O."/>
            <person name="Kuo R.C."/>
            <person name="Labutti K."/>
            <person name="Haridas S."/>
            <person name="Kuo A."/>
            <person name="Salamov A."/>
            <person name="Ahrendt S.R."/>
            <person name="Lipzen A."/>
            <person name="Sullivan W."/>
            <person name="Andreopoulos W.B."/>
            <person name="Clum A."/>
            <person name="Lindquist E."/>
            <person name="Daum C."/>
            <person name="Ramamoorthy G.K."/>
            <person name="Gryganskyi A."/>
            <person name="Culley D."/>
            <person name="Magnuson J.K."/>
            <person name="James T.Y."/>
            <person name="O'Malley M.A."/>
            <person name="Stajich J.E."/>
            <person name="Spatafora J.W."/>
            <person name="Visel A."/>
            <person name="Grigoriev I.V."/>
        </authorList>
    </citation>
    <scope>NUCLEOTIDE SEQUENCE [LARGE SCALE GENOMIC DNA]</scope>
    <source>
        <strain evidence="4 5">S4</strain>
    </source>
</reference>
<proteinExistence type="predicted"/>
<organism evidence="4 5">
    <name type="scientific">Anaeromyces robustus</name>
    <dbReference type="NCBI Taxonomy" id="1754192"/>
    <lineage>
        <taxon>Eukaryota</taxon>
        <taxon>Fungi</taxon>
        <taxon>Fungi incertae sedis</taxon>
        <taxon>Chytridiomycota</taxon>
        <taxon>Chytridiomycota incertae sedis</taxon>
        <taxon>Neocallimastigomycetes</taxon>
        <taxon>Neocallimastigales</taxon>
        <taxon>Neocallimastigaceae</taxon>
        <taxon>Anaeromyces</taxon>
    </lineage>
</organism>
<keyword evidence="1 2" id="KW-0147">Chitin-binding</keyword>
<dbReference type="SMART" id="SM00270">
    <property type="entry name" value="ChtBD1"/>
    <property type="match status" value="1"/>
</dbReference>
<dbReference type="SUPFAM" id="SSF57016">
    <property type="entry name" value="Plant lectins/antimicrobial peptides"/>
    <property type="match status" value="1"/>
</dbReference>
<comment type="caution">
    <text evidence="2">Lacks conserved residue(s) required for the propagation of feature annotation.</text>
</comment>
<feature type="disulfide bond" evidence="2">
    <location>
        <begin position="115"/>
        <end position="129"/>
    </location>
</feature>
<dbReference type="Gene3D" id="3.30.60.10">
    <property type="entry name" value="Endochitinase-like"/>
    <property type="match status" value="1"/>
</dbReference>
<accession>A0A1Y1UWY1</accession>
<dbReference type="AlphaFoldDB" id="A0A1Y1UWY1"/>
<evidence type="ECO:0000259" key="3">
    <source>
        <dbReference type="PROSITE" id="PS50941"/>
    </source>
</evidence>